<gene>
    <name evidence="15" type="ordered locus">glr1973</name>
</gene>
<dbReference type="InterPro" id="IPR036942">
    <property type="entry name" value="Beta-barrel_TonB_sf"/>
</dbReference>
<dbReference type="PhylomeDB" id="Q7NJ59"/>
<evidence type="ECO:0000256" key="7">
    <source>
        <dbReference type="ARBA" id="ARBA00023136"/>
    </source>
</evidence>
<evidence type="ECO:0000256" key="4">
    <source>
        <dbReference type="ARBA" id="ARBA00022692"/>
    </source>
</evidence>
<dbReference type="EnsemblBacteria" id="BAC89914">
    <property type="protein sequence ID" value="BAC89914"/>
    <property type="gene ID" value="BAC89914"/>
</dbReference>
<dbReference type="Pfam" id="PF00593">
    <property type="entry name" value="TonB_dep_Rec_b-barrel"/>
    <property type="match status" value="1"/>
</dbReference>
<proteinExistence type="inferred from homology"/>
<sequence>MYAYSTIEWLWEPGGSARAERGKSGASPALCRSCDGLRASLSQNARPTKAAFHSTRVARGRSIFVRGIVLVPLAVWLLTWPAGAERVQDFRPQAAPGAKDLLAQEVPGAPRPLEGFADTRLNQPLYAPFRREGTLKEASRPAYVITRRQIEAQGARTVQEALRYLPGILSDGTAGTQLGTLSSQFIRGSNSSQVLVLLDGRPLNDLGFFGGYDLSELTTDTVERVEVVPGGGSTLYGSDAVGGVINIVSRAPSERPSTTLKASAGSFALNEQSLQTSGRSGAVGWRVDYNRLQANNNFPFEIASVGYAGTRENADVTYNNFSARLEADLSERTALSASVLSQNKDLGVPGGVPIPIPGSVGQFNTLTTDTRQFTNNWLADLGLRAKLGLGEDSLLTARLFADFLNYRYDAPLSQGSRDEIRRRSWGAQVQHTWRVSPEHHLTYGLDYRTVSAFNSTYLYPLAATNINYDGQVGQGALFVRDEIALGEDLKLNLGLRQDISGLAKGSFTSPSAGVRWQVGEDMALRANYARSFRAPLLSDLYFKLRGFFTVDGNPDLRPEQGDSYDIGIDQKIGEAALVRLTYFANTVADTIAFTFTGPTSGSYANLGLVRSTGIEASIEVRLAPSWYLSVNFTGTEPRILADANPAYVGKELSFRGADSFNASLAYESTGGWFAGLFVHSVGRFFTDNANTEALGGYTTTDLKLRLPLTDNLNFNAQVNNLFNQQYQVYPGYPGVGINFRTGLSWTI</sequence>
<evidence type="ECO:0000256" key="5">
    <source>
        <dbReference type="ARBA" id="ARBA00022729"/>
    </source>
</evidence>
<feature type="domain" description="TonB-dependent receptor plug" evidence="14">
    <location>
        <begin position="135"/>
        <end position="244"/>
    </location>
</feature>
<keyword evidence="7 10" id="KW-0472">Membrane</keyword>
<evidence type="ECO:0000256" key="11">
    <source>
        <dbReference type="RuleBase" id="RU003357"/>
    </source>
</evidence>
<dbReference type="PANTHER" id="PTHR30069:SF29">
    <property type="entry name" value="HEMOGLOBIN AND HEMOGLOBIN-HAPTOGLOBIN-BINDING PROTEIN 1-RELATED"/>
    <property type="match status" value="1"/>
</dbReference>
<comment type="similarity">
    <text evidence="10 11">Belongs to the TonB-dependent receptor family.</text>
</comment>
<dbReference type="PATRIC" id="fig|251221.4.peg.2007"/>
<organism evidence="15 16">
    <name type="scientific">Gloeobacter violaceus (strain ATCC 29082 / PCC 7421)</name>
    <dbReference type="NCBI Taxonomy" id="251221"/>
    <lineage>
        <taxon>Bacteria</taxon>
        <taxon>Bacillati</taxon>
        <taxon>Cyanobacteriota</taxon>
        <taxon>Cyanophyceae</taxon>
        <taxon>Gloeobacterales</taxon>
        <taxon>Gloeobacteraceae</taxon>
        <taxon>Gloeobacter</taxon>
    </lineage>
</organism>
<evidence type="ECO:0000256" key="1">
    <source>
        <dbReference type="ARBA" id="ARBA00004571"/>
    </source>
</evidence>
<dbReference type="Gene3D" id="2.40.170.20">
    <property type="entry name" value="TonB-dependent receptor, beta-barrel domain"/>
    <property type="match status" value="1"/>
</dbReference>
<feature type="transmembrane region" description="Helical" evidence="12">
    <location>
        <begin position="63"/>
        <end position="83"/>
    </location>
</feature>
<evidence type="ECO:0000256" key="3">
    <source>
        <dbReference type="ARBA" id="ARBA00022452"/>
    </source>
</evidence>
<dbReference type="GO" id="GO:0044718">
    <property type="term" value="P:siderophore transmembrane transport"/>
    <property type="evidence" value="ECO:0000318"/>
    <property type="project" value="GO_Central"/>
</dbReference>
<accession>Q7NJ59</accession>
<dbReference type="PROSITE" id="PS52016">
    <property type="entry name" value="TONB_DEPENDENT_REC_3"/>
    <property type="match status" value="1"/>
</dbReference>
<dbReference type="GO" id="GO:0015344">
    <property type="term" value="F:siderophore uptake transmembrane transporter activity"/>
    <property type="evidence" value="ECO:0000318"/>
    <property type="project" value="GO_Central"/>
</dbReference>
<evidence type="ECO:0000256" key="9">
    <source>
        <dbReference type="ARBA" id="ARBA00023237"/>
    </source>
</evidence>
<dbReference type="AlphaFoldDB" id="Q7NJ59"/>
<dbReference type="HOGENOM" id="CLU_008287_18_3_3"/>
<dbReference type="Proteomes" id="UP000000557">
    <property type="component" value="Chromosome"/>
</dbReference>
<evidence type="ECO:0000256" key="8">
    <source>
        <dbReference type="ARBA" id="ARBA00023170"/>
    </source>
</evidence>
<evidence type="ECO:0000256" key="12">
    <source>
        <dbReference type="SAM" id="Phobius"/>
    </source>
</evidence>
<dbReference type="OrthoDB" id="492319at2"/>
<reference evidence="15 16" key="1">
    <citation type="journal article" date="2003" name="DNA Res.">
        <title>Complete genome structure of Gloeobacter violaceus PCC 7421, a cyanobacterium that lacks thylakoids.</title>
        <authorList>
            <person name="Nakamura Y."/>
            <person name="Kaneko T."/>
            <person name="Sato S."/>
            <person name="Mimuro M."/>
            <person name="Miyashita H."/>
            <person name="Tsuchiya T."/>
            <person name="Sasamoto S."/>
            <person name="Watanabe A."/>
            <person name="Kawashima K."/>
            <person name="Kishida Y."/>
            <person name="Kiyokawa C."/>
            <person name="Kohara M."/>
            <person name="Matsumoto M."/>
            <person name="Matsuno A."/>
            <person name="Nakazaki N."/>
            <person name="Shimpo S."/>
            <person name="Takeuchi C."/>
            <person name="Yamada M."/>
            <person name="Tabata S."/>
        </authorList>
    </citation>
    <scope>NUCLEOTIDE SEQUENCE [LARGE SCALE GENOMIC DNA]</scope>
    <source>
        <strain evidence="16">ATCC 29082 / PCC 7421</strain>
    </source>
</reference>
<dbReference type="InterPro" id="IPR000531">
    <property type="entry name" value="Beta-barrel_TonB"/>
</dbReference>
<dbReference type="Gene3D" id="2.170.130.10">
    <property type="entry name" value="TonB-dependent receptor, plug domain"/>
    <property type="match status" value="1"/>
</dbReference>
<dbReference type="STRING" id="251221.gene:10759465"/>
<protein>
    <submittedName>
        <fullName evidence="15">Glr1973 protein</fullName>
    </submittedName>
</protein>
<evidence type="ECO:0000256" key="2">
    <source>
        <dbReference type="ARBA" id="ARBA00022448"/>
    </source>
</evidence>
<dbReference type="eggNOG" id="COG4206">
    <property type="taxonomic scope" value="Bacteria"/>
</dbReference>
<dbReference type="GO" id="GO:0009279">
    <property type="term" value="C:cell outer membrane"/>
    <property type="evidence" value="ECO:0000318"/>
    <property type="project" value="GO_Central"/>
</dbReference>
<comment type="subcellular location">
    <subcellularLocation>
        <location evidence="1 10">Cell outer membrane</location>
        <topology evidence="1 10">Multi-pass membrane protein</topology>
    </subcellularLocation>
</comment>
<reference evidence="15 16" key="2">
    <citation type="journal article" date="2003" name="DNA Res.">
        <title>Complete genome structure of Gloeobacter violaceus PCC 7421, a cyanobacterium that lacks thylakoids (supplement).</title>
        <authorList>
            <person name="Nakamura Y."/>
            <person name="Kaneko T."/>
            <person name="Sato S."/>
            <person name="Mimuro M."/>
            <person name="Miyashita H."/>
            <person name="Tsuchiya T."/>
            <person name="Sasamoto S."/>
            <person name="Watanabe A."/>
            <person name="Kawashima K."/>
            <person name="Kishida Y."/>
            <person name="Kiyokawa C."/>
            <person name="Kohara M."/>
            <person name="Matsumoto M."/>
            <person name="Matsuno A."/>
            <person name="Nakazaki N."/>
            <person name="Shimpo S."/>
            <person name="Takeuchi C."/>
            <person name="Yamada M."/>
            <person name="Tabata S."/>
        </authorList>
    </citation>
    <scope>NUCLEOTIDE SEQUENCE [LARGE SCALE GENOMIC DNA]</scope>
    <source>
        <strain evidence="16">ATCC 29082 / PCC 7421</strain>
    </source>
</reference>
<dbReference type="CDD" id="cd01347">
    <property type="entry name" value="ligand_gated_channel"/>
    <property type="match status" value="1"/>
</dbReference>
<dbReference type="InParanoid" id="Q7NJ59"/>
<keyword evidence="3 10" id="KW-1134">Transmembrane beta strand</keyword>
<dbReference type="KEGG" id="gvi:glr1973"/>
<keyword evidence="9 10" id="KW-0998">Cell outer membrane</keyword>
<keyword evidence="6 11" id="KW-0798">TonB box</keyword>
<dbReference type="Pfam" id="PF07715">
    <property type="entry name" value="Plug"/>
    <property type="match status" value="1"/>
</dbReference>
<keyword evidence="8" id="KW-0675">Receptor</keyword>
<dbReference type="EMBL" id="BA000045">
    <property type="protein sequence ID" value="BAC89914.1"/>
    <property type="molecule type" value="Genomic_DNA"/>
</dbReference>
<keyword evidence="5" id="KW-0732">Signal</keyword>
<keyword evidence="16" id="KW-1185">Reference proteome</keyword>
<dbReference type="InterPro" id="IPR039426">
    <property type="entry name" value="TonB-dep_rcpt-like"/>
</dbReference>
<evidence type="ECO:0000313" key="15">
    <source>
        <dbReference type="EMBL" id="BAC89914.1"/>
    </source>
</evidence>
<keyword evidence="12" id="KW-1133">Transmembrane helix</keyword>
<dbReference type="InterPro" id="IPR012910">
    <property type="entry name" value="Plug_dom"/>
</dbReference>
<evidence type="ECO:0000256" key="6">
    <source>
        <dbReference type="ARBA" id="ARBA00023077"/>
    </source>
</evidence>
<keyword evidence="4 10" id="KW-0812">Transmembrane</keyword>
<feature type="domain" description="TonB-dependent receptor-like beta-barrel" evidence="13">
    <location>
        <begin position="339"/>
        <end position="721"/>
    </location>
</feature>
<evidence type="ECO:0000256" key="10">
    <source>
        <dbReference type="PROSITE-ProRule" id="PRU01360"/>
    </source>
</evidence>
<evidence type="ECO:0000259" key="13">
    <source>
        <dbReference type="Pfam" id="PF00593"/>
    </source>
</evidence>
<name>Q7NJ59_GLOVI</name>
<evidence type="ECO:0000259" key="14">
    <source>
        <dbReference type="Pfam" id="PF07715"/>
    </source>
</evidence>
<dbReference type="SUPFAM" id="SSF56935">
    <property type="entry name" value="Porins"/>
    <property type="match status" value="1"/>
</dbReference>
<dbReference type="InterPro" id="IPR037066">
    <property type="entry name" value="Plug_dom_sf"/>
</dbReference>
<evidence type="ECO:0000313" key="16">
    <source>
        <dbReference type="Proteomes" id="UP000000557"/>
    </source>
</evidence>
<keyword evidence="2 10" id="KW-0813">Transport</keyword>
<dbReference type="PANTHER" id="PTHR30069">
    <property type="entry name" value="TONB-DEPENDENT OUTER MEMBRANE RECEPTOR"/>
    <property type="match status" value="1"/>
</dbReference>